<proteinExistence type="predicted"/>
<name>A0ABU0D4I0_9BACI</name>
<dbReference type="RefSeq" id="WP_244681704.1">
    <property type="nucleotide sequence ID" value="NZ_JALIRM010000008.1"/>
</dbReference>
<evidence type="ECO:0000313" key="1">
    <source>
        <dbReference type="EMBL" id="MDQ0343313.1"/>
    </source>
</evidence>
<keyword evidence="2" id="KW-1185">Reference proteome</keyword>
<reference evidence="1 2" key="1">
    <citation type="submission" date="2023-07" db="EMBL/GenBank/DDBJ databases">
        <title>Genomic Encyclopedia of Type Strains, Phase IV (KMG-IV): sequencing the most valuable type-strain genomes for metagenomic binning, comparative biology and taxonomic classification.</title>
        <authorList>
            <person name="Goeker M."/>
        </authorList>
    </citation>
    <scope>NUCLEOTIDE SEQUENCE [LARGE SCALE GENOMIC DNA]</scope>
    <source>
        <strain evidence="1 2">DSM 27848</strain>
    </source>
</reference>
<comment type="caution">
    <text evidence="1">The sequence shown here is derived from an EMBL/GenBank/DDBJ whole genome shotgun (WGS) entry which is preliminary data.</text>
</comment>
<protein>
    <submittedName>
        <fullName evidence="1">Uncharacterized protein</fullName>
    </submittedName>
</protein>
<dbReference type="Proteomes" id="UP001232343">
    <property type="component" value="Unassembled WGS sequence"/>
</dbReference>
<accession>A0ABU0D4I0</accession>
<evidence type="ECO:0000313" key="2">
    <source>
        <dbReference type="Proteomes" id="UP001232343"/>
    </source>
</evidence>
<dbReference type="EMBL" id="JAUSUO010000004">
    <property type="protein sequence ID" value="MDQ0343313.1"/>
    <property type="molecule type" value="Genomic_DNA"/>
</dbReference>
<organism evidence="1 2">
    <name type="scientific">Lederbergia wuyishanensis</name>
    <dbReference type="NCBI Taxonomy" id="1347903"/>
    <lineage>
        <taxon>Bacteria</taxon>
        <taxon>Bacillati</taxon>
        <taxon>Bacillota</taxon>
        <taxon>Bacilli</taxon>
        <taxon>Bacillales</taxon>
        <taxon>Bacillaceae</taxon>
        <taxon>Lederbergia</taxon>
    </lineage>
</organism>
<gene>
    <name evidence="1" type="ORF">J2S14_002127</name>
</gene>
<sequence length="69" mass="7762">MNKFNGMSQIELEMMRDEINKVLPGLLTMVPVFAKLSKSNYDALKKQDFTDNQAMYMAVQSAAKQMGLG</sequence>